<evidence type="ECO:0000313" key="3">
    <source>
        <dbReference type="Proteomes" id="UP001629214"/>
    </source>
</evidence>
<dbReference type="EMBL" id="JAQQFR010000005">
    <property type="protein sequence ID" value="MFL9878579.1"/>
    <property type="molecule type" value="Genomic_DNA"/>
</dbReference>
<comment type="caution">
    <text evidence="2">The sequence shown here is derived from an EMBL/GenBank/DDBJ whole genome shotgun (WGS) entry which is preliminary data.</text>
</comment>
<reference evidence="2 3" key="1">
    <citation type="journal article" date="2024" name="Chem. Sci.">
        <title>Discovery of megapolipeptins by genome mining of a Burkholderiales bacteria collection.</title>
        <authorList>
            <person name="Paulo B.S."/>
            <person name="Recchia M.J.J."/>
            <person name="Lee S."/>
            <person name="Fergusson C.H."/>
            <person name="Romanowski S.B."/>
            <person name="Hernandez A."/>
            <person name="Krull N."/>
            <person name="Liu D.Y."/>
            <person name="Cavanagh H."/>
            <person name="Bos A."/>
            <person name="Gray C.A."/>
            <person name="Murphy B.T."/>
            <person name="Linington R.G."/>
            <person name="Eustaquio A.S."/>
        </authorList>
    </citation>
    <scope>NUCLEOTIDE SEQUENCE [LARGE SCALE GENOMIC DNA]</scope>
    <source>
        <strain evidence="2 3">RL21-008-BIB-B</strain>
    </source>
</reference>
<keyword evidence="1" id="KW-0472">Membrane</keyword>
<name>A0ABW8Z907_9BURK</name>
<dbReference type="RefSeq" id="WP_408167575.1">
    <property type="nucleotide sequence ID" value="NZ_JAQQFR010000005.1"/>
</dbReference>
<feature type="transmembrane region" description="Helical" evidence="1">
    <location>
        <begin position="12"/>
        <end position="32"/>
    </location>
</feature>
<protein>
    <submittedName>
        <fullName evidence="2">Uncharacterized protein</fullName>
    </submittedName>
</protein>
<sequence>MKFLAELLQQDMFVAVVSYLSIGLVFLVFFYYRERKWENDLAQYQIVEMAKVVNDVQAKNNVYPFNRAMDGRSFSSIAQSGEMQVVEGEIIEPVAEPVFKPVPEPVVAAKTVEKTIARH</sequence>
<proteinExistence type="predicted"/>
<keyword evidence="1" id="KW-0812">Transmembrane</keyword>
<accession>A0ABW8Z907</accession>
<keyword evidence="3" id="KW-1185">Reference proteome</keyword>
<evidence type="ECO:0000256" key="1">
    <source>
        <dbReference type="SAM" id="Phobius"/>
    </source>
</evidence>
<keyword evidence="1" id="KW-1133">Transmembrane helix</keyword>
<gene>
    <name evidence="2" type="ORF">PQR63_09310</name>
</gene>
<dbReference type="Proteomes" id="UP001629214">
    <property type="component" value="Unassembled WGS sequence"/>
</dbReference>
<evidence type="ECO:0000313" key="2">
    <source>
        <dbReference type="EMBL" id="MFL9878579.1"/>
    </source>
</evidence>
<organism evidence="2 3">
    <name type="scientific">Herbaspirillum rhizosphaerae</name>
    <dbReference type="NCBI Taxonomy" id="346179"/>
    <lineage>
        <taxon>Bacteria</taxon>
        <taxon>Pseudomonadati</taxon>
        <taxon>Pseudomonadota</taxon>
        <taxon>Betaproteobacteria</taxon>
        <taxon>Burkholderiales</taxon>
        <taxon>Oxalobacteraceae</taxon>
        <taxon>Herbaspirillum</taxon>
    </lineage>
</organism>